<dbReference type="Pfam" id="PF14361">
    <property type="entry name" value="RsbRD_N"/>
    <property type="match status" value="1"/>
</dbReference>
<organism evidence="7 8">
    <name type="scientific">Desulfotignum balticum</name>
    <dbReference type="NCBI Taxonomy" id="115781"/>
    <lineage>
        <taxon>Bacteria</taxon>
        <taxon>Pseudomonadati</taxon>
        <taxon>Thermodesulfobacteriota</taxon>
        <taxon>Desulfobacteria</taxon>
        <taxon>Desulfobacterales</taxon>
        <taxon>Desulfobacteraceae</taxon>
        <taxon>Desulfotignum</taxon>
    </lineage>
</organism>
<evidence type="ECO:0000259" key="6">
    <source>
        <dbReference type="PROSITE" id="PS50112"/>
    </source>
</evidence>
<protein>
    <recommendedName>
        <fullName evidence="2">histidine kinase</fullName>
        <ecNumber evidence="2">2.7.13.3</ecNumber>
    </recommendedName>
</protein>
<reference evidence="7" key="1">
    <citation type="submission" date="2020-07" db="EMBL/GenBank/DDBJ databases">
        <title>Severe corrosion of carbon steel in oil field produced water can be linked to methanogenic archaea containing a special type of NiFe hydrogenase.</title>
        <authorList>
            <person name="Lahme S."/>
            <person name="Mand J."/>
            <person name="Longwell J."/>
            <person name="Smith R."/>
            <person name="Enning D."/>
        </authorList>
    </citation>
    <scope>NUCLEOTIDE SEQUENCE</scope>
    <source>
        <strain evidence="7">MIC098Bin6</strain>
    </source>
</reference>
<dbReference type="InterPro" id="IPR036097">
    <property type="entry name" value="HisK_dim/P_sf"/>
</dbReference>
<evidence type="ECO:0000256" key="1">
    <source>
        <dbReference type="ARBA" id="ARBA00000085"/>
    </source>
</evidence>
<feature type="domain" description="PAS" evidence="6">
    <location>
        <begin position="193"/>
        <end position="245"/>
    </location>
</feature>
<name>A0A931GF26_9BACT</name>
<dbReference type="SUPFAM" id="SSF47384">
    <property type="entry name" value="Homodimeric domain of signal transducing histidine kinase"/>
    <property type="match status" value="1"/>
</dbReference>
<dbReference type="InterPro" id="IPR035965">
    <property type="entry name" value="PAS-like_dom_sf"/>
</dbReference>
<dbReference type="SMART" id="SM00091">
    <property type="entry name" value="PAS"/>
    <property type="match status" value="1"/>
</dbReference>
<dbReference type="Proteomes" id="UP000706172">
    <property type="component" value="Unassembled WGS sequence"/>
</dbReference>
<dbReference type="SMART" id="SM00388">
    <property type="entry name" value="HisKA"/>
    <property type="match status" value="1"/>
</dbReference>
<evidence type="ECO:0000313" key="8">
    <source>
        <dbReference type="Proteomes" id="UP000706172"/>
    </source>
</evidence>
<dbReference type="PANTHER" id="PTHR42878:SF13">
    <property type="entry name" value="HISTIDINE KINASE"/>
    <property type="match status" value="1"/>
</dbReference>
<dbReference type="EMBL" id="JACCQK010000817">
    <property type="protein sequence ID" value="MBG0780617.1"/>
    <property type="molecule type" value="Genomic_DNA"/>
</dbReference>
<comment type="catalytic activity">
    <reaction evidence="1">
        <text>ATP + protein L-histidine = ADP + protein N-phospho-L-histidine.</text>
        <dbReference type="EC" id="2.7.13.3"/>
    </reaction>
</comment>
<dbReference type="GO" id="GO:0000156">
    <property type="term" value="F:phosphorelay response regulator activity"/>
    <property type="evidence" value="ECO:0007669"/>
    <property type="project" value="TreeGrafter"/>
</dbReference>
<dbReference type="InterPro" id="IPR000014">
    <property type="entry name" value="PAS"/>
</dbReference>
<dbReference type="GO" id="GO:0007234">
    <property type="term" value="P:osmosensory signaling via phosphorelay pathway"/>
    <property type="evidence" value="ECO:0007669"/>
    <property type="project" value="TreeGrafter"/>
</dbReference>
<dbReference type="CDD" id="cd00082">
    <property type="entry name" value="HisKA"/>
    <property type="match status" value="1"/>
</dbReference>
<evidence type="ECO:0000313" key="7">
    <source>
        <dbReference type="EMBL" id="MBG0780617.1"/>
    </source>
</evidence>
<dbReference type="SUPFAM" id="SSF55785">
    <property type="entry name" value="PYP-like sensor domain (PAS domain)"/>
    <property type="match status" value="1"/>
</dbReference>
<accession>A0A931GF26</accession>
<sequence>MAKDAPVKTVPADNLTGFRLDALLERHRERIIREWRDRLFKDVSDNYAARNPDELGKTTARAYDAFFHVLAENDYTAINRFINEITSIRLESGFPLDDVQKAFELFRILIVPVLVEESPKSCLRRHIEQVNTCLAYTIHRFSNHFQKMHETYLKEYADRLEQDVAARTAQLKESEHKYKTLVEEISDGYLMLEGERIAFVNPAFCQMHGIDVPEEILMTSFLSLVHKKDQTALRKRVIRNPLDSTVPAVFEYRRLRRDGRALPTEMGCRPSRFEGREYTLCIVRDITRRVKLEKKSRQMERMAYIGQITASLSHEIRNPLSSIKMNLQILGQNNGFAGNDEKRLQITQTEIQRLETILQQLLDFAKPISLAPGPVNVNDVVNFCVNLLDVKFRKIQASCRVDLDSSLPDITA</sequence>
<keyword evidence="5" id="KW-0472">Membrane</keyword>
<gene>
    <name evidence="7" type="ORF">H0S81_11905</name>
</gene>
<dbReference type="GO" id="GO:0016020">
    <property type="term" value="C:membrane"/>
    <property type="evidence" value="ECO:0007669"/>
    <property type="project" value="UniProtKB-SubCell"/>
</dbReference>
<dbReference type="InterPro" id="IPR050351">
    <property type="entry name" value="BphY/WalK/GraS-like"/>
</dbReference>
<evidence type="ECO:0000256" key="3">
    <source>
        <dbReference type="ARBA" id="ARBA00022679"/>
    </source>
</evidence>
<dbReference type="AlphaFoldDB" id="A0A931GF26"/>
<dbReference type="InterPro" id="IPR025751">
    <property type="entry name" value="RsbRD_N_dom"/>
</dbReference>
<dbReference type="GO" id="GO:0030295">
    <property type="term" value="F:protein kinase activator activity"/>
    <property type="evidence" value="ECO:0007669"/>
    <property type="project" value="TreeGrafter"/>
</dbReference>
<dbReference type="Gene3D" id="3.30.450.20">
    <property type="entry name" value="PAS domain"/>
    <property type="match status" value="1"/>
</dbReference>
<dbReference type="InterPro" id="IPR003661">
    <property type="entry name" value="HisK_dim/P_dom"/>
</dbReference>
<dbReference type="EC" id="2.7.13.3" evidence="2"/>
<keyword evidence="3" id="KW-0808">Transferase</keyword>
<dbReference type="Gene3D" id="1.10.287.130">
    <property type="match status" value="1"/>
</dbReference>
<keyword evidence="4" id="KW-0418">Kinase</keyword>
<feature type="non-terminal residue" evidence="7">
    <location>
        <position position="412"/>
    </location>
</feature>
<evidence type="ECO:0000256" key="5">
    <source>
        <dbReference type="ARBA" id="ARBA00023136"/>
    </source>
</evidence>
<evidence type="ECO:0000256" key="2">
    <source>
        <dbReference type="ARBA" id="ARBA00012438"/>
    </source>
</evidence>
<dbReference type="GO" id="GO:0000155">
    <property type="term" value="F:phosphorelay sensor kinase activity"/>
    <property type="evidence" value="ECO:0007669"/>
    <property type="project" value="InterPro"/>
</dbReference>
<dbReference type="Pfam" id="PF13426">
    <property type="entry name" value="PAS_9"/>
    <property type="match status" value="1"/>
</dbReference>
<proteinExistence type="predicted"/>
<evidence type="ECO:0000256" key="4">
    <source>
        <dbReference type="ARBA" id="ARBA00022777"/>
    </source>
</evidence>
<comment type="caution">
    <text evidence="7">The sequence shown here is derived from an EMBL/GenBank/DDBJ whole genome shotgun (WGS) entry which is preliminary data.</text>
</comment>
<dbReference type="Gene3D" id="1.10.490.70">
    <property type="entry name" value="Histidine kinase N-terminal domain"/>
    <property type="match status" value="1"/>
</dbReference>
<dbReference type="NCBIfam" id="TIGR00229">
    <property type="entry name" value="sensory_box"/>
    <property type="match status" value="1"/>
</dbReference>
<dbReference type="CDD" id="cd00130">
    <property type="entry name" value="PAS"/>
    <property type="match status" value="1"/>
</dbReference>
<dbReference type="PROSITE" id="PS50112">
    <property type="entry name" value="PAS"/>
    <property type="match status" value="1"/>
</dbReference>
<dbReference type="Pfam" id="PF00512">
    <property type="entry name" value="HisKA"/>
    <property type="match status" value="1"/>
</dbReference>
<dbReference type="PANTHER" id="PTHR42878">
    <property type="entry name" value="TWO-COMPONENT HISTIDINE KINASE"/>
    <property type="match status" value="1"/>
</dbReference>